<keyword evidence="2" id="KW-1185">Reference proteome</keyword>
<dbReference type="AlphaFoldDB" id="A0A7R7WIG9"/>
<evidence type="ECO:0000313" key="2">
    <source>
        <dbReference type="Proteomes" id="UP000661280"/>
    </source>
</evidence>
<gene>
    <name evidence="1" type="ORF">AKAW2_70494A</name>
</gene>
<sequence length="111" mass="12289">MQSSLSSHGAHQMALLCSSLLSENSSLLPFLLPYHSWSNFLFLCKTAHTYSVVLSVLLLSSPPLSMESSFSSRRRGHQMARLRVPKFPFLFTSSSVNTRSPTNCETLASHA</sequence>
<evidence type="ECO:0000313" key="1">
    <source>
        <dbReference type="EMBL" id="BCS03616.1"/>
    </source>
</evidence>
<dbReference type="KEGG" id="aluc:AKAW2_70494A"/>
<dbReference type="RefSeq" id="XP_041547378.1">
    <property type="nucleotide sequence ID" value="XM_041683082.1"/>
</dbReference>
<dbReference type="Proteomes" id="UP000661280">
    <property type="component" value="Chromosome 7"/>
</dbReference>
<protein>
    <submittedName>
        <fullName evidence="1">Uncharacterized protein</fullName>
    </submittedName>
</protein>
<reference evidence="1" key="2">
    <citation type="submission" date="2021-02" db="EMBL/GenBank/DDBJ databases">
        <title>Aspergillus luchuensis mut. kawachii IFO 4304 genome sequence.</title>
        <authorList>
            <person name="Mori K."/>
            <person name="Kadooka C."/>
            <person name="Goto M."/>
            <person name="Futagami T."/>
        </authorList>
    </citation>
    <scope>NUCLEOTIDE SEQUENCE</scope>
    <source>
        <strain evidence="1">IFO 4308</strain>
    </source>
</reference>
<proteinExistence type="predicted"/>
<reference evidence="1" key="1">
    <citation type="submission" date="2021-01" db="EMBL/GenBank/DDBJ databases">
        <authorList>
            <consortium name="Aspergillus luchuensis mut. kawachii IFO 4304 genome sequencing consortium"/>
            <person name="Kazuki M."/>
            <person name="Futagami T."/>
        </authorList>
    </citation>
    <scope>NUCLEOTIDE SEQUENCE</scope>
    <source>
        <strain evidence="1">IFO 4308</strain>
    </source>
</reference>
<dbReference type="GeneID" id="64964937"/>
<accession>A0A7R7WIG9</accession>
<dbReference type="EMBL" id="AP024431">
    <property type="protein sequence ID" value="BCS03616.1"/>
    <property type="molecule type" value="Genomic_DNA"/>
</dbReference>
<name>A0A7R7WIG9_ASPKA</name>
<organism evidence="1 2">
    <name type="scientific">Aspergillus kawachii</name>
    <name type="common">White koji mold</name>
    <name type="synonym">Aspergillus awamori var. kawachi</name>
    <dbReference type="NCBI Taxonomy" id="1069201"/>
    <lineage>
        <taxon>Eukaryota</taxon>
        <taxon>Fungi</taxon>
        <taxon>Dikarya</taxon>
        <taxon>Ascomycota</taxon>
        <taxon>Pezizomycotina</taxon>
        <taxon>Eurotiomycetes</taxon>
        <taxon>Eurotiomycetidae</taxon>
        <taxon>Eurotiales</taxon>
        <taxon>Aspergillaceae</taxon>
        <taxon>Aspergillus</taxon>
        <taxon>Aspergillus subgen. Circumdati</taxon>
    </lineage>
</organism>